<gene>
    <name evidence="2" type="ORF">HMPREF0501_00094</name>
</gene>
<evidence type="ECO:0000313" key="2">
    <source>
        <dbReference type="EMBL" id="EEU30689.1"/>
    </source>
</evidence>
<dbReference type="InterPro" id="IPR004038">
    <property type="entry name" value="Ribosomal_eL8/eL30/eS12/Gad45"/>
</dbReference>
<dbReference type="EMBL" id="GG698802">
    <property type="protein sequence ID" value="EEU30689.1"/>
    <property type="molecule type" value="Genomic_DNA"/>
</dbReference>
<dbReference type="AlphaFoldDB" id="C7XTS8"/>
<dbReference type="eggNOG" id="COG1358">
    <property type="taxonomic scope" value="Bacteria"/>
</dbReference>
<dbReference type="InterPro" id="IPR029064">
    <property type="entry name" value="Ribosomal_eL30-like_sf"/>
</dbReference>
<dbReference type="Gene3D" id="3.30.1330.30">
    <property type="match status" value="1"/>
</dbReference>
<evidence type="ECO:0000313" key="3">
    <source>
        <dbReference type="Proteomes" id="UP000003987"/>
    </source>
</evidence>
<dbReference type="SUPFAM" id="SSF55315">
    <property type="entry name" value="L30e-like"/>
    <property type="match status" value="1"/>
</dbReference>
<evidence type="ECO:0000259" key="1">
    <source>
        <dbReference type="Pfam" id="PF01248"/>
    </source>
</evidence>
<keyword evidence="2" id="KW-0687">Ribonucleoprotein</keyword>
<dbReference type="STRING" id="575594.HMPREF0501_00094"/>
<sequence>MIKHQILQLLGLVRRANQLTTGEGLVLNQIRHQVAQFVFIASDAGVSTKKKFTDKCTFYKIPSCDVFSRQEISQAIGQARSVVAINNSGFAKKFQQLTKQINEGE</sequence>
<protein>
    <submittedName>
        <fullName evidence="2">Ribosomal protein L7Ae</fullName>
    </submittedName>
</protein>
<accession>C7XTS8</accession>
<organism evidence="2 3">
    <name type="scientific">Limosilactobacillus coleohominis 101-4-CHN</name>
    <dbReference type="NCBI Taxonomy" id="575594"/>
    <lineage>
        <taxon>Bacteria</taxon>
        <taxon>Bacillati</taxon>
        <taxon>Bacillota</taxon>
        <taxon>Bacilli</taxon>
        <taxon>Lactobacillales</taxon>
        <taxon>Lactobacillaceae</taxon>
        <taxon>Limosilactobacillus</taxon>
    </lineage>
</organism>
<name>C7XTS8_9LACO</name>
<proteinExistence type="predicted"/>
<keyword evidence="2" id="KW-0689">Ribosomal protein</keyword>
<reference evidence="2 3" key="1">
    <citation type="submission" date="2009-06" db="EMBL/GenBank/DDBJ databases">
        <title>The Genome Sequence of Lactobacillus coleohominis strain 101-4-CHN.</title>
        <authorList>
            <consortium name="The Broad Institute Genome Sequencing Platform"/>
            <person name="Ward D."/>
            <person name="Young S.K."/>
            <person name="Zeng Q."/>
            <person name="Koehrsen M."/>
            <person name="Alvarado L."/>
            <person name="Berlin A."/>
            <person name="Borenstein D."/>
            <person name="Chen Z."/>
            <person name="Engels R."/>
            <person name="Freedman E."/>
            <person name="Gellesch M."/>
            <person name="Goldberg J."/>
            <person name="Griggs A."/>
            <person name="Gujja S."/>
            <person name="Heiman D."/>
            <person name="Hepburn T."/>
            <person name="Howarth C."/>
            <person name="Jen D."/>
            <person name="Larson L."/>
            <person name="Lewis B."/>
            <person name="Mehta T."/>
            <person name="Park D."/>
            <person name="Pearson M."/>
            <person name="Roberts A."/>
            <person name="Saif S."/>
            <person name="Shea T."/>
            <person name="Shenoy N."/>
            <person name="Sisk P."/>
            <person name="Stolte C."/>
            <person name="Sykes S."/>
            <person name="Walk T."/>
            <person name="White J."/>
            <person name="Yandava C."/>
            <person name="Liu Y."/>
            <person name="Xu Q."/>
            <person name="Lander E."/>
            <person name="Nusbaum C."/>
            <person name="Galagan J."/>
            <person name="Birren B."/>
        </authorList>
    </citation>
    <scope>NUCLEOTIDE SEQUENCE [LARGE SCALE GENOMIC DNA]</scope>
    <source>
        <strain evidence="2 3">101-4-CHN</strain>
    </source>
</reference>
<dbReference type="Pfam" id="PF01248">
    <property type="entry name" value="Ribosomal_L7Ae"/>
    <property type="match status" value="1"/>
</dbReference>
<feature type="domain" description="Ribosomal protein eL8/eL30/eS12/Gadd45" evidence="1">
    <location>
        <begin position="5"/>
        <end position="93"/>
    </location>
</feature>
<keyword evidence="3" id="KW-1185">Reference proteome</keyword>
<dbReference type="HOGENOM" id="CLU_157804_4_0_9"/>
<dbReference type="GO" id="GO:0005840">
    <property type="term" value="C:ribosome"/>
    <property type="evidence" value="ECO:0007669"/>
    <property type="project" value="UniProtKB-KW"/>
</dbReference>
<dbReference type="RefSeq" id="WP_006915831.1">
    <property type="nucleotide sequence ID" value="NZ_GG698802.1"/>
</dbReference>
<dbReference type="Proteomes" id="UP000003987">
    <property type="component" value="Unassembled WGS sequence"/>
</dbReference>